<feature type="site" description="Important for acyl-CoA specificity" evidence="8">
    <location>
        <position position="111"/>
    </location>
</feature>
<evidence type="ECO:0000313" key="10">
    <source>
        <dbReference type="EMBL" id="RJG50403.1"/>
    </source>
</evidence>
<dbReference type="InterPro" id="IPR005697">
    <property type="entry name" value="HST_MetA"/>
</dbReference>
<feature type="active site" description="Acyl-thioester intermediate" evidence="8 9">
    <location>
        <position position="142"/>
    </location>
</feature>
<keyword evidence="2 8" id="KW-0963">Cytoplasm</keyword>
<dbReference type="InterPro" id="IPR033752">
    <property type="entry name" value="MetA_family"/>
</dbReference>
<evidence type="ECO:0000256" key="3">
    <source>
        <dbReference type="ARBA" id="ARBA00022605"/>
    </source>
</evidence>
<gene>
    <name evidence="8" type="primary">metAS</name>
    <name evidence="10" type="ORF">D1Z90_02685</name>
</gene>
<dbReference type="EC" id="2.3.1.46" evidence="8"/>
<feature type="binding site" evidence="8">
    <location>
        <position position="163"/>
    </location>
    <ligand>
        <name>substrate</name>
    </ligand>
</feature>
<dbReference type="PANTHER" id="PTHR20919:SF0">
    <property type="entry name" value="HOMOSERINE O-SUCCINYLTRANSFERASE"/>
    <property type="match status" value="1"/>
</dbReference>
<proteinExistence type="inferred from homology"/>
<dbReference type="CDD" id="cd03131">
    <property type="entry name" value="GATase1_HTS"/>
    <property type="match status" value="1"/>
</dbReference>
<comment type="subcellular location">
    <subcellularLocation>
        <location evidence="1 8">Cytoplasm</location>
    </subcellularLocation>
</comment>
<protein>
    <recommendedName>
        <fullName evidence="8">Homoserine O-succinyltransferase</fullName>
        <shortName evidence="8">HST</shortName>
        <ecNumber evidence="8">2.3.1.46</ecNumber>
    </recommendedName>
    <alternativeName>
        <fullName evidence="8">Homoserine transsuccinylase</fullName>
        <shortName evidence="8">HTS</shortName>
    </alternativeName>
</protein>
<feature type="binding site" evidence="8">
    <location>
        <position position="192"/>
    </location>
    <ligand>
        <name>substrate</name>
    </ligand>
</feature>
<comment type="caution">
    <text evidence="8">Lacks conserved residue(s) required for the propagation of feature annotation.</text>
</comment>
<dbReference type="HAMAP" id="MF_00295">
    <property type="entry name" value="MetA_acyltransf"/>
    <property type="match status" value="1"/>
</dbReference>
<keyword evidence="11" id="KW-1185">Reference proteome</keyword>
<accession>A0A418YIC2</accession>
<comment type="caution">
    <text evidence="10">The sequence shown here is derived from an EMBL/GenBank/DDBJ whole genome shotgun (WGS) entry which is preliminary data.</text>
</comment>
<dbReference type="RefSeq" id="WP_119909205.1">
    <property type="nucleotide sequence ID" value="NZ_QZCH01000002.1"/>
</dbReference>
<evidence type="ECO:0000256" key="7">
    <source>
        <dbReference type="ARBA" id="ARBA00053298"/>
    </source>
</evidence>
<dbReference type="AlphaFoldDB" id="A0A418YIC2"/>
<dbReference type="InterPro" id="IPR029062">
    <property type="entry name" value="Class_I_gatase-like"/>
</dbReference>
<dbReference type="UniPathway" id="UPA00051">
    <property type="reaction ID" value="UER00075"/>
</dbReference>
<dbReference type="Gene3D" id="3.40.50.880">
    <property type="match status" value="1"/>
</dbReference>
<evidence type="ECO:0000256" key="6">
    <source>
        <dbReference type="ARBA" id="ARBA00051253"/>
    </source>
</evidence>
<comment type="pathway">
    <text evidence="8">Amino-acid biosynthesis; L-methionine biosynthesis via de novo pathway; O-succinyl-L-homoserine from L-homoserine: step 1/1.</text>
</comment>
<evidence type="ECO:0000256" key="2">
    <source>
        <dbReference type="ARBA" id="ARBA00022490"/>
    </source>
</evidence>
<dbReference type="GO" id="GO:0008899">
    <property type="term" value="F:homoserine O-succinyltransferase activity"/>
    <property type="evidence" value="ECO:0007669"/>
    <property type="project" value="UniProtKB-EC"/>
</dbReference>
<keyword evidence="3 8" id="KW-0028">Amino-acid biosynthesis</keyword>
<keyword evidence="8" id="KW-0486">Methionine biosynthesis</keyword>
<reference evidence="10 11" key="2">
    <citation type="submission" date="2019-01" db="EMBL/GenBank/DDBJ databases">
        <title>Motilimonas pumilus sp. nov., isolated from the gut of sea cucumber (Apostichopus japonicus).</title>
        <authorList>
            <person name="Wang F.-Q."/>
            <person name="Ren L.-H."/>
            <person name="Lin Y.-W."/>
            <person name="Sun G.-H."/>
            <person name="Du Z.-J."/>
            <person name="Zhao J.-X."/>
            <person name="Liu X.-J."/>
            <person name="Liu L.-J."/>
        </authorList>
    </citation>
    <scope>NUCLEOTIDE SEQUENCE [LARGE SCALE GENOMIC DNA]</scope>
    <source>
        <strain evidence="10 11">PLHSC7-2</strain>
    </source>
</reference>
<evidence type="ECO:0000313" key="11">
    <source>
        <dbReference type="Proteomes" id="UP000283255"/>
    </source>
</evidence>
<evidence type="ECO:0000256" key="9">
    <source>
        <dbReference type="PIRSR" id="PIRSR000450-1"/>
    </source>
</evidence>
<feature type="site" description="Important for substrate specificity" evidence="8">
    <location>
        <position position="192"/>
    </location>
</feature>
<keyword evidence="4 8" id="KW-0808">Transferase</keyword>
<dbReference type="SUPFAM" id="SSF52317">
    <property type="entry name" value="Class I glutamine amidotransferase-like"/>
    <property type="match status" value="1"/>
</dbReference>
<feature type="active site" evidence="8">
    <location>
        <position position="237"/>
    </location>
</feature>
<dbReference type="PANTHER" id="PTHR20919">
    <property type="entry name" value="HOMOSERINE O-SUCCINYLTRANSFERASE"/>
    <property type="match status" value="1"/>
</dbReference>
<dbReference type="OrthoDB" id="9772423at2"/>
<dbReference type="FunFam" id="3.40.50.880:FF:000004">
    <property type="entry name" value="Homoserine O-succinyltransferase"/>
    <property type="match status" value="1"/>
</dbReference>
<comment type="catalytic activity">
    <reaction evidence="6 8">
        <text>L-homoserine + succinyl-CoA = O-succinyl-L-homoserine + CoA</text>
        <dbReference type="Rhea" id="RHEA:22008"/>
        <dbReference type="ChEBI" id="CHEBI:57287"/>
        <dbReference type="ChEBI" id="CHEBI:57292"/>
        <dbReference type="ChEBI" id="CHEBI:57476"/>
        <dbReference type="ChEBI" id="CHEBI:57661"/>
        <dbReference type="EC" id="2.3.1.46"/>
    </reaction>
</comment>
<dbReference type="Pfam" id="PF04204">
    <property type="entry name" value="HTS"/>
    <property type="match status" value="1"/>
</dbReference>
<comment type="similarity">
    <text evidence="8">Belongs to the MetA family.</text>
</comment>
<dbReference type="PIRSF" id="PIRSF000450">
    <property type="entry name" value="H_ser_succinyltr"/>
    <property type="match status" value="1"/>
</dbReference>
<dbReference type="GO" id="GO:0004414">
    <property type="term" value="F:homoserine O-acetyltransferase activity"/>
    <property type="evidence" value="ECO:0007669"/>
    <property type="project" value="UniProtKB-UniRule"/>
</dbReference>
<name>A0A418YIC2_9GAMM</name>
<evidence type="ECO:0000256" key="5">
    <source>
        <dbReference type="ARBA" id="ARBA00023315"/>
    </source>
</evidence>
<dbReference type="GO" id="GO:0019281">
    <property type="term" value="P:L-methionine biosynthetic process from homoserine via O-succinyl-L-homoserine and cystathionine"/>
    <property type="evidence" value="ECO:0007669"/>
    <property type="project" value="InterPro"/>
</dbReference>
<evidence type="ECO:0000256" key="8">
    <source>
        <dbReference type="HAMAP-Rule" id="MF_00295"/>
    </source>
</evidence>
<sequence>MPIRVPDGLPAAGVLRSENIFVMPESKAVHQDIRPLKVLILNLMPKKIETETQLMRLLSNTPLQVDIELVRVDARASKNTPKEHLDKFYSDFDRVKDKKWDGFIITGAPLGVVPFEDVYYWDTFVEILEWSKSHVTSTLFLCWAAQAALKVIYGMKKETHPKKYSGVFEHSTFNQQHPLVRGFDDVFQAPLSRYAKFCPEDIAEQTDLNIFASTPGAGVYLAATTDCRQVYITGHPEYDFDTLANEYQRDANEGLAPEIPSNYYPQDDVSQVPKATWRSHGNLLYSNWLNYCVYQQTPYNLDELGSID</sequence>
<dbReference type="EMBL" id="QZCH01000002">
    <property type="protein sequence ID" value="RJG50403.1"/>
    <property type="molecule type" value="Genomic_DNA"/>
</dbReference>
<dbReference type="NCBIfam" id="TIGR01001">
    <property type="entry name" value="metA"/>
    <property type="match status" value="1"/>
</dbReference>
<keyword evidence="5 8" id="KW-0012">Acyltransferase</keyword>
<dbReference type="Proteomes" id="UP000283255">
    <property type="component" value="Unassembled WGS sequence"/>
</dbReference>
<dbReference type="GO" id="GO:0005737">
    <property type="term" value="C:cytoplasm"/>
    <property type="evidence" value="ECO:0007669"/>
    <property type="project" value="UniProtKB-SubCell"/>
</dbReference>
<reference evidence="10 11" key="1">
    <citation type="submission" date="2018-09" db="EMBL/GenBank/DDBJ databases">
        <authorList>
            <person name="Wang F."/>
        </authorList>
    </citation>
    <scope>NUCLEOTIDE SEQUENCE [LARGE SCALE GENOMIC DNA]</scope>
    <source>
        <strain evidence="10 11">PLHSC7-2</strain>
    </source>
</reference>
<comment type="function">
    <text evidence="7 8">Transfers a succinyl group from succinyl-CoA to L-homoserine, forming succinyl-L-homoserine.</text>
</comment>
<organism evidence="10 11">
    <name type="scientific">Motilimonas pumila</name>
    <dbReference type="NCBI Taxonomy" id="2303987"/>
    <lineage>
        <taxon>Bacteria</taxon>
        <taxon>Pseudomonadati</taxon>
        <taxon>Pseudomonadota</taxon>
        <taxon>Gammaproteobacteria</taxon>
        <taxon>Alteromonadales</taxon>
        <taxon>Alteromonadales genera incertae sedis</taxon>
        <taxon>Motilimonas</taxon>
    </lineage>
</organism>
<evidence type="ECO:0000256" key="1">
    <source>
        <dbReference type="ARBA" id="ARBA00004496"/>
    </source>
</evidence>
<evidence type="ECO:0000256" key="4">
    <source>
        <dbReference type="ARBA" id="ARBA00022679"/>
    </source>
</evidence>
<feature type="binding site" evidence="8">
    <location>
        <position position="249"/>
    </location>
    <ligand>
        <name>substrate</name>
    </ligand>
</feature>
<feature type="active site" description="Proton acceptor" evidence="8">
    <location>
        <position position="235"/>
    </location>
</feature>